<dbReference type="EMBL" id="LXQA010214943">
    <property type="protein sequence ID" value="MCI34565.1"/>
    <property type="molecule type" value="Genomic_DNA"/>
</dbReference>
<dbReference type="AlphaFoldDB" id="A0A392RG45"/>
<keyword evidence="3" id="KW-1185">Reference proteome</keyword>
<protein>
    <submittedName>
        <fullName evidence="2">Uncharacterized protein</fullName>
    </submittedName>
</protein>
<dbReference type="Proteomes" id="UP000265520">
    <property type="component" value="Unassembled WGS sequence"/>
</dbReference>
<evidence type="ECO:0000313" key="3">
    <source>
        <dbReference type="Proteomes" id="UP000265520"/>
    </source>
</evidence>
<evidence type="ECO:0000313" key="2">
    <source>
        <dbReference type="EMBL" id="MCI34565.1"/>
    </source>
</evidence>
<sequence length="82" mass="9060">MRSPSLVEHAESQDPDTHLSQLSDARRKSSRKCSQSPHPAPVQTSKPSWPNLGQLPLFMHPFIENVQDVAPSDTADFVLLLG</sequence>
<feature type="compositionally biased region" description="Polar residues" evidence="1">
    <location>
        <begin position="32"/>
        <end position="48"/>
    </location>
</feature>
<feature type="region of interest" description="Disordered" evidence="1">
    <location>
        <begin position="1"/>
        <end position="50"/>
    </location>
</feature>
<comment type="caution">
    <text evidence="2">The sequence shown here is derived from an EMBL/GenBank/DDBJ whole genome shotgun (WGS) entry which is preliminary data.</text>
</comment>
<proteinExistence type="predicted"/>
<feature type="compositionally biased region" description="Basic and acidic residues" evidence="1">
    <location>
        <begin position="8"/>
        <end position="17"/>
    </location>
</feature>
<reference evidence="2 3" key="1">
    <citation type="journal article" date="2018" name="Front. Plant Sci.">
        <title>Red Clover (Trifolium pratense) and Zigzag Clover (T. medium) - A Picture of Genomic Similarities and Differences.</title>
        <authorList>
            <person name="Dluhosova J."/>
            <person name="Istvanek J."/>
            <person name="Nedelnik J."/>
            <person name="Repkova J."/>
        </authorList>
    </citation>
    <scope>NUCLEOTIDE SEQUENCE [LARGE SCALE GENOMIC DNA]</scope>
    <source>
        <strain evidence="3">cv. 10/8</strain>
        <tissue evidence="2">Leaf</tissue>
    </source>
</reference>
<organism evidence="2 3">
    <name type="scientific">Trifolium medium</name>
    <dbReference type="NCBI Taxonomy" id="97028"/>
    <lineage>
        <taxon>Eukaryota</taxon>
        <taxon>Viridiplantae</taxon>
        <taxon>Streptophyta</taxon>
        <taxon>Embryophyta</taxon>
        <taxon>Tracheophyta</taxon>
        <taxon>Spermatophyta</taxon>
        <taxon>Magnoliopsida</taxon>
        <taxon>eudicotyledons</taxon>
        <taxon>Gunneridae</taxon>
        <taxon>Pentapetalae</taxon>
        <taxon>rosids</taxon>
        <taxon>fabids</taxon>
        <taxon>Fabales</taxon>
        <taxon>Fabaceae</taxon>
        <taxon>Papilionoideae</taxon>
        <taxon>50 kb inversion clade</taxon>
        <taxon>NPAAA clade</taxon>
        <taxon>Hologalegina</taxon>
        <taxon>IRL clade</taxon>
        <taxon>Trifolieae</taxon>
        <taxon>Trifolium</taxon>
    </lineage>
</organism>
<evidence type="ECO:0000256" key="1">
    <source>
        <dbReference type="SAM" id="MobiDB-lite"/>
    </source>
</evidence>
<accession>A0A392RG45</accession>
<name>A0A392RG45_9FABA</name>